<sequence length="175" mass="20847">MRYDAMVFTQLNHVISNNSFKTSYLCLQKALKDYKQAGYTLFIGKLTTTKAALYQEVIRVLADYSAHRKIIKTLLDVLPDVTEETYTEWQERINKVEQSYLDRERKEAELRQGRRYTWEDRITYEWRDLRNKGISQEQTYNILKEKYYPELLGDDDNPLNALKCISYLYMGNQVA</sequence>
<gene>
    <name evidence="1" type="ORF">ACE1B6_24450</name>
</gene>
<dbReference type="Proteomes" id="UP001576776">
    <property type="component" value="Unassembled WGS sequence"/>
</dbReference>
<name>A0ABV4YHV3_9CYAN</name>
<dbReference type="EMBL" id="JBHFNS010000087">
    <property type="protein sequence ID" value="MFB2938410.1"/>
    <property type="molecule type" value="Genomic_DNA"/>
</dbReference>
<protein>
    <submittedName>
        <fullName evidence="1">Uncharacterized protein</fullName>
    </submittedName>
</protein>
<dbReference type="RefSeq" id="WP_413259890.1">
    <property type="nucleotide sequence ID" value="NZ_JBHFNS010000087.1"/>
</dbReference>
<proteinExistence type="predicted"/>
<evidence type="ECO:0000313" key="2">
    <source>
        <dbReference type="Proteomes" id="UP001576776"/>
    </source>
</evidence>
<evidence type="ECO:0000313" key="1">
    <source>
        <dbReference type="EMBL" id="MFB2938410.1"/>
    </source>
</evidence>
<reference evidence="1 2" key="1">
    <citation type="submission" date="2024-09" db="EMBL/GenBank/DDBJ databases">
        <title>Floridaenema gen nov. (Aerosakkonemataceae, Aerosakkonematales ord. nov., Cyanobacteria) from benthic tropical and subtropical fresh waters, with the description of four new species.</title>
        <authorList>
            <person name="Moretto J.A."/>
            <person name="Berthold D.E."/>
            <person name="Lefler F.W."/>
            <person name="Huang I.-S."/>
            <person name="Laughinghouse H. IV."/>
        </authorList>
    </citation>
    <scope>NUCLEOTIDE SEQUENCE [LARGE SCALE GENOMIC DNA]</scope>
    <source>
        <strain evidence="1 2">BLCC-F154</strain>
    </source>
</reference>
<comment type="caution">
    <text evidence="1">The sequence shown here is derived from an EMBL/GenBank/DDBJ whole genome shotgun (WGS) entry which is preliminary data.</text>
</comment>
<keyword evidence="2" id="KW-1185">Reference proteome</keyword>
<organism evidence="1 2">
    <name type="scientific">Floridaenema fluviatile BLCC-F154</name>
    <dbReference type="NCBI Taxonomy" id="3153640"/>
    <lineage>
        <taxon>Bacteria</taxon>
        <taxon>Bacillati</taxon>
        <taxon>Cyanobacteriota</taxon>
        <taxon>Cyanophyceae</taxon>
        <taxon>Oscillatoriophycideae</taxon>
        <taxon>Aerosakkonematales</taxon>
        <taxon>Aerosakkonemataceae</taxon>
        <taxon>Floridanema</taxon>
        <taxon>Floridanema fluviatile</taxon>
    </lineage>
</organism>
<accession>A0ABV4YHV3</accession>